<dbReference type="Proteomes" id="UP001391051">
    <property type="component" value="Unassembled WGS sequence"/>
</dbReference>
<dbReference type="InterPro" id="IPR013096">
    <property type="entry name" value="Cupin_2"/>
</dbReference>
<organism evidence="2 3">
    <name type="scientific">Apiospora aurea</name>
    <dbReference type="NCBI Taxonomy" id="335848"/>
    <lineage>
        <taxon>Eukaryota</taxon>
        <taxon>Fungi</taxon>
        <taxon>Dikarya</taxon>
        <taxon>Ascomycota</taxon>
        <taxon>Pezizomycotina</taxon>
        <taxon>Sordariomycetes</taxon>
        <taxon>Xylariomycetidae</taxon>
        <taxon>Amphisphaeriales</taxon>
        <taxon>Apiosporaceae</taxon>
        <taxon>Apiospora</taxon>
    </lineage>
</organism>
<evidence type="ECO:0000259" key="1">
    <source>
        <dbReference type="Pfam" id="PF07883"/>
    </source>
</evidence>
<accession>A0ABR1QPQ4</accession>
<evidence type="ECO:0000313" key="3">
    <source>
        <dbReference type="Proteomes" id="UP001391051"/>
    </source>
</evidence>
<dbReference type="RefSeq" id="XP_066704038.1">
    <property type="nucleotide sequence ID" value="XM_066838974.1"/>
</dbReference>
<sequence length="162" mass="17496">MSIFSLLPDILPMILPSAVHVTKAEDLEAQRATSSHPGMVRQGAIVGKSDKMCATVLTAKARCASAVHHHGEQDTIIYAASGTGILMTNPGSEGDLVKHELSAGDFAFVPPWTEHQEINDTDEDLVWILIRNGPEPLVFWLTDWGGDEAKKPSTGEDAEAHE</sequence>
<dbReference type="InterPro" id="IPR011051">
    <property type="entry name" value="RmlC_Cupin_sf"/>
</dbReference>
<name>A0ABR1QPQ4_9PEZI</name>
<feature type="domain" description="Cupin type-2" evidence="1">
    <location>
        <begin position="64"/>
        <end position="130"/>
    </location>
</feature>
<dbReference type="SUPFAM" id="SSF51182">
    <property type="entry name" value="RmlC-like cupins"/>
    <property type="match status" value="1"/>
</dbReference>
<dbReference type="EMBL" id="JAQQWE010000002">
    <property type="protein sequence ID" value="KAK7961927.1"/>
    <property type="molecule type" value="Genomic_DNA"/>
</dbReference>
<dbReference type="Gene3D" id="2.60.120.10">
    <property type="entry name" value="Jelly Rolls"/>
    <property type="match status" value="1"/>
</dbReference>
<protein>
    <recommendedName>
        <fullName evidence="1">Cupin type-2 domain-containing protein</fullName>
    </recommendedName>
</protein>
<gene>
    <name evidence="2" type="ORF">PG986_002752</name>
</gene>
<dbReference type="InterPro" id="IPR014710">
    <property type="entry name" value="RmlC-like_jellyroll"/>
</dbReference>
<proteinExistence type="predicted"/>
<reference evidence="2 3" key="1">
    <citation type="submission" date="2023-01" db="EMBL/GenBank/DDBJ databases">
        <title>Analysis of 21 Apiospora genomes using comparative genomics revels a genus with tremendous synthesis potential of carbohydrate active enzymes and secondary metabolites.</title>
        <authorList>
            <person name="Sorensen T."/>
        </authorList>
    </citation>
    <scope>NUCLEOTIDE SEQUENCE [LARGE SCALE GENOMIC DNA]</scope>
    <source>
        <strain evidence="2 3">CBS 24483</strain>
    </source>
</reference>
<dbReference type="GeneID" id="92072036"/>
<keyword evidence="3" id="KW-1185">Reference proteome</keyword>
<dbReference type="Pfam" id="PF07883">
    <property type="entry name" value="Cupin_2"/>
    <property type="match status" value="1"/>
</dbReference>
<comment type="caution">
    <text evidence="2">The sequence shown here is derived from an EMBL/GenBank/DDBJ whole genome shotgun (WGS) entry which is preliminary data.</text>
</comment>
<evidence type="ECO:0000313" key="2">
    <source>
        <dbReference type="EMBL" id="KAK7961927.1"/>
    </source>
</evidence>